<dbReference type="EMBL" id="MPUH01001675">
    <property type="protein sequence ID" value="OMJ66617.1"/>
    <property type="molecule type" value="Genomic_DNA"/>
</dbReference>
<comment type="caution">
    <text evidence="1">The sequence shown here is derived from an EMBL/GenBank/DDBJ whole genome shotgun (WGS) entry which is preliminary data.</text>
</comment>
<evidence type="ECO:0000313" key="1">
    <source>
        <dbReference type="EMBL" id="OMJ66617.1"/>
    </source>
</evidence>
<reference evidence="1 2" key="1">
    <citation type="submission" date="2016-11" db="EMBL/GenBank/DDBJ databases">
        <title>The macronuclear genome of Stentor coeruleus: a giant cell with tiny introns.</title>
        <authorList>
            <person name="Slabodnick M."/>
            <person name="Ruby J.G."/>
            <person name="Reiff S.B."/>
            <person name="Swart E.C."/>
            <person name="Gosai S."/>
            <person name="Prabakaran S."/>
            <person name="Witkowska E."/>
            <person name="Larue G.E."/>
            <person name="Fisher S."/>
            <person name="Freeman R.M."/>
            <person name="Gunawardena J."/>
            <person name="Chu W."/>
            <person name="Stover N.A."/>
            <person name="Gregory B.D."/>
            <person name="Nowacki M."/>
            <person name="Derisi J."/>
            <person name="Roy S.W."/>
            <person name="Marshall W.F."/>
            <person name="Sood P."/>
        </authorList>
    </citation>
    <scope>NUCLEOTIDE SEQUENCE [LARGE SCALE GENOMIC DNA]</scope>
    <source>
        <strain evidence="1">WM001</strain>
    </source>
</reference>
<sequence length="174" mass="20413">MENCSLGNRDIESYNFPLKQLIERIEEVLFELKTNKYSEKFITSKLRFLFRLCIVLQELVKSPHIKSSNQIKQLADYLECQLEFNLSSEINDLILIILCIILDKHEISNLLINHKNYASYKEFLNLIVTRITKEENHDNVQIIAKRHCYSMRSIEEVPAYSSKDPTEISSNISI</sequence>
<dbReference type="AlphaFoldDB" id="A0A1R2AQ29"/>
<proteinExistence type="predicted"/>
<accession>A0A1R2AQ29</accession>
<evidence type="ECO:0000313" key="2">
    <source>
        <dbReference type="Proteomes" id="UP000187209"/>
    </source>
</evidence>
<protein>
    <submittedName>
        <fullName evidence="1">Uncharacterized protein</fullName>
    </submittedName>
</protein>
<keyword evidence="2" id="KW-1185">Reference proteome</keyword>
<gene>
    <name evidence="1" type="ORF">SteCoe_36486</name>
</gene>
<name>A0A1R2AQ29_9CILI</name>
<dbReference type="Proteomes" id="UP000187209">
    <property type="component" value="Unassembled WGS sequence"/>
</dbReference>
<organism evidence="1 2">
    <name type="scientific">Stentor coeruleus</name>
    <dbReference type="NCBI Taxonomy" id="5963"/>
    <lineage>
        <taxon>Eukaryota</taxon>
        <taxon>Sar</taxon>
        <taxon>Alveolata</taxon>
        <taxon>Ciliophora</taxon>
        <taxon>Postciliodesmatophora</taxon>
        <taxon>Heterotrichea</taxon>
        <taxon>Heterotrichida</taxon>
        <taxon>Stentoridae</taxon>
        <taxon>Stentor</taxon>
    </lineage>
</organism>